<dbReference type="PANTHER" id="PTHR21047:SF2">
    <property type="entry name" value="THYMIDINE DIPHOSPHO-4-KETO-RHAMNOSE 3,5-EPIMERASE"/>
    <property type="match status" value="1"/>
</dbReference>
<dbReference type="GO" id="GO:0019305">
    <property type="term" value="P:dTDP-rhamnose biosynthetic process"/>
    <property type="evidence" value="ECO:0007669"/>
    <property type="project" value="UniProtKB-UniRule"/>
</dbReference>
<dbReference type="GO" id="GO:0008830">
    <property type="term" value="F:dTDP-4-dehydrorhamnose 3,5-epimerase activity"/>
    <property type="evidence" value="ECO:0007669"/>
    <property type="project" value="UniProtKB-UniRule"/>
</dbReference>
<evidence type="ECO:0000313" key="9">
    <source>
        <dbReference type="Proteomes" id="UP000243084"/>
    </source>
</evidence>
<feature type="site" description="Participates in a stacking interaction with the thymidine ring of dTDP-4-oxo-6-deoxyglucose" evidence="6">
    <location>
        <position position="143"/>
    </location>
</feature>
<comment type="subunit">
    <text evidence="7">Homodimer.</text>
</comment>
<gene>
    <name evidence="8" type="ORF">SAMN05216229_111154</name>
</gene>
<comment type="function">
    <text evidence="2 7">Catalyzes the epimerization of the C3' and C5'positions of dTDP-6-deoxy-D-xylo-4-hexulose, forming dTDP-6-deoxy-L-lyxo-4-hexulose.</text>
</comment>
<dbReference type="GO" id="GO:0000271">
    <property type="term" value="P:polysaccharide biosynthetic process"/>
    <property type="evidence" value="ECO:0007669"/>
    <property type="project" value="TreeGrafter"/>
</dbReference>
<sequence length="207" mass="23534">MKLIQTRIPDVVIIEPQVFEDERGWFMESFNERSFHQELQKLGLPIPRPFVQDNHSCSKKGVLRGLHYQLPPHAQGKLVRVTQGAAFDVAVDIREGSPTFGQWAGVELSAANRQMLWIPEGFAHGFVALENNTHFHYKTTDYYAKECEAAIHWNDPQLAVHWPQHEKALLNSKDNLAPLFRDALKAPIDQLTHPERADITHSGAIAE</sequence>
<evidence type="ECO:0000256" key="2">
    <source>
        <dbReference type="ARBA" id="ARBA00001997"/>
    </source>
</evidence>
<evidence type="ECO:0000256" key="5">
    <source>
        <dbReference type="PIRSR" id="PIRSR600888-1"/>
    </source>
</evidence>
<dbReference type="Proteomes" id="UP000243084">
    <property type="component" value="Unassembled WGS sequence"/>
</dbReference>
<dbReference type="InterPro" id="IPR000888">
    <property type="entry name" value="RmlC-like"/>
</dbReference>
<evidence type="ECO:0000256" key="4">
    <source>
        <dbReference type="ARBA" id="ARBA00019595"/>
    </source>
</evidence>
<proteinExistence type="inferred from homology"/>
<dbReference type="InterPro" id="IPR014710">
    <property type="entry name" value="RmlC-like_jellyroll"/>
</dbReference>
<dbReference type="NCBIfam" id="TIGR01221">
    <property type="entry name" value="rmlC"/>
    <property type="match status" value="1"/>
</dbReference>
<protein>
    <recommendedName>
        <fullName evidence="4 7">dTDP-4-dehydrorhamnose 3,5-epimerase</fullName>
        <ecNumber evidence="3 7">5.1.3.13</ecNumber>
    </recommendedName>
    <alternativeName>
        <fullName evidence="7">Thymidine diphospho-4-keto-rhamnose 3,5-epimerase</fullName>
    </alternativeName>
</protein>
<dbReference type="UniPathway" id="UPA00124"/>
<dbReference type="RefSeq" id="WP_092432737.1">
    <property type="nucleotide sequence ID" value="NZ_FOXM01000011.1"/>
</dbReference>
<dbReference type="OrthoDB" id="9800680at2"/>
<dbReference type="EC" id="5.1.3.13" evidence="3 7"/>
<evidence type="ECO:0000256" key="3">
    <source>
        <dbReference type="ARBA" id="ARBA00012098"/>
    </source>
</evidence>
<reference evidence="9" key="1">
    <citation type="submission" date="2016-10" db="EMBL/GenBank/DDBJ databases">
        <authorList>
            <person name="Varghese N."/>
            <person name="Submissions S."/>
        </authorList>
    </citation>
    <scope>NUCLEOTIDE SEQUENCE [LARGE SCALE GENOMIC DNA]</scope>
    <source>
        <strain evidence="9">JCM 18195</strain>
    </source>
</reference>
<evidence type="ECO:0000313" key="8">
    <source>
        <dbReference type="EMBL" id="SFQ11161.1"/>
    </source>
</evidence>
<dbReference type="CDD" id="cd00438">
    <property type="entry name" value="cupin_RmlC"/>
    <property type="match status" value="1"/>
</dbReference>
<dbReference type="Gene3D" id="2.60.120.10">
    <property type="entry name" value="Jelly Rolls"/>
    <property type="match status" value="1"/>
</dbReference>
<comment type="pathway">
    <text evidence="7">Carbohydrate biosynthesis; dTDP-L-rhamnose biosynthesis.</text>
</comment>
<evidence type="ECO:0000256" key="7">
    <source>
        <dbReference type="RuleBase" id="RU364069"/>
    </source>
</evidence>
<evidence type="ECO:0000256" key="1">
    <source>
        <dbReference type="ARBA" id="ARBA00001298"/>
    </source>
</evidence>
<accession>A0A1I5VUP6</accession>
<feature type="active site" description="Proton acceptor" evidence="5">
    <location>
        <position position="67"/>
    </location>
</feature>
<evidence type="ECO:0000256" key="6">
    <source>
        <dbReference type="PIRSR" id="PIRSR600888-3"/>
    </source>
</evidence>
<comment type="catalytic activity">
    <reaction evidence="1 7">
        <text>dTDP-4-dehydro-6-deoxy-alpha-D-glucose = dTDP-4-dehydro-beta-L-rhamnose</text>
        <dbReference type="Rhea" id="RHEA:16969"/>
        <dbReference type="ChEBI" id="CHEBI:57649"/>
        <dbReference type="ChEBI" id="CHEBI:62830"/>
        <dbReference type="EC" id="5.1.3.13"/>
    </reaction>
</comment>
<dbReference type="InterPro" id="IPR011051">
    <property type="entry name" value="RmlC_Cupin_sf"/>
</dbReference>
<dbReference type="EMBL" id="FOXM01000011">
    <property type="protein sequence ID" value="SFQ11161.1"/>
    <property type="molecule type" value="Genomic_DNA"/>
</dbReference>
<organism evidence="8 9">
    <name type="scientific">Geopseudomonas sagittaria</name>
    <dbReference type="NCBI Taxonomy" id="1135990"/>
    <lineage>
        <taxon>Bacteria</taxon>
        <taxon>Pseudomonadati</taxon>
        <taxon>Pseudomonadota</taxon>
        <taxon>Gammaproteobacteria</taxon>
        <taxon>Pseudomonadales</taxon>
        <taxon>Pseudomonadaceae</taxon>
        <taxon>Geopseudomonas</taxon>
    </lineage>
</organism>
<feature type="active site" description="Proton donor" evidence="5">
    <location>
        <position position="137"/>
    </location>
</feature>
<dbReference type="GO" id="GO:0005829">
    <property type="term" value="C:cytosol"/>
    <property type="evidence" value="ECO:0007669"/>
    <property type="project" value="TreeGrafter"/>
</dbReference>
<dbReference type="AlphaFoldDB" id="A0A1I5VUP6"/>
<keyword evidence="9" id="KW-1185">Reference proteome</keyword>
<keyword evidence="7" id="KW-0413">Isomerase</keyword>
<comment type="similarity">
    <text evidence="7">Belongs to the dTDP-4-dehydrorhamnose 3,5-epimerase family.</text>
</comment>
<dbReference type="SUPFAM" id="SSF51182">
    <property type="entry name" value="RmlC-like cupins"/>
    <property type="match status" value="1"/>
</dbReference>
<dbReference type="PANTHER" id="PTHR21047">
    <property type="entry name" value="DTDP-6-DEOXY-D-GLUCOSE-3,5 EPIMERASE"/>
    <property type="match status" value="1"/>
</dbReference>
<name>A0A1I5VUP6_9GAMM</name>
<dbReference type="Pfam" id="PF00908">
    <property type="entry name" value="dTDP_sugar_isom"/>
    <property type="match status" value="1"/>
</dbReference>